<evidence type="ECO:0000313" key="1">
    <source>
        <dbReference type="EMBL" id="UYG53604.1"/>
    </source>
</evidence>
<protein>
    <submittedName>
        <fullName evidence="1">Uncharacterized protein</fullName>
    </submittedName>
</protein>
<sequence>MSSITEDLGFVGIDDEGYAQAVAAARSFRYGDDQSGFAFTGRATLMFQREAPEWEHGAFSSTAIITFIDPIQGAPDAEDAQDEDFLAAVSERVSFLHVPAQCREMEVDDVWGIDCEFLMFAMPHPHDEGASAWLLVPGPDHRVVSSRHTVQDYQMAQIQRAAQELGLDGSEEPKLQ</sequence>
<dbReference type="RefSeq" id="WP_231044832.1">
    <property type="nucleotide sequence ID" value="NZ_CP106882.1"/>
</dbReference>
<geneLocation type="plasmid" evidence="1 3">
    <name>unnamed1</name>
</geneLocation>
<keyword evidence="1" id="KW-0614">Plasmid</keyword>
<dbReference type="EMBL" id="CP106882">
    <property type="protein sequence ID" value="UYG53649.1"/>
    <property type="molecule type" value="Genomic_DNA"/>
</dbReference>
<evidence type="ECO:0000313" key="3">
    <source>
        <dbReference type="Proteomes" id="UP001162800"/>
    </source>
</evidence>
<dbReference type="EMBL" id="CP106882">
    <property type="protein sequence ID" value="UYG53604.1"/>
    <property type="molecule type" value="Genomic_DNA"/>
</dbReference>
<accession>A0ABY6GF22</accession>
<reference evidence="1" key="1">
    <citation type="submission" date="2022-09" db="EMBL/GenBank/DDBJ databases">
        <title>The complete genome of Acidovorax sp. 5MLIR.</title>
        <authorList>
            <person name="Liu L."/>
            <person name="Yue J."/>
            <person name="Yang F."/>
            <person name="Yuan J."/>
            <person name="Li L."/>
        </authorList>
    </citation>
    <scope>NUCLEOTIDE SEQUENCE</scope>
    <source>
        <strain evidence="1">5MLIR</strain>
        <plasmid evidence="1">unnamed1</plasmid>
    </source>
</reference>
<organism evidence="1 3">
    <name type="scientific">Comamonas endophytica</name>
    <dbReference type="NCBI Taxonomy" id="2949090"/>
    <lineage>
        <taxon>Bacteria</taxon>
        <taxon>Pseudomonadati</taxon>
        <taxon>Pseudomonadota</taxon>
        <taxon>Betaproteobacteria</taxon>
        <taxon>Burkholderiales</taxon>
        <taxon>Comamonadaceae</taxon>
        <taxon>Comamonas</taxon>
    </lineage>
</organism>
<name>A0ABY6GF22_9BURK</name>
<dbReference type="Proteomes" id="UP001162800">
    <property type="component" value="Plasmid unnamed1"/>
</dbReference>
<keyword evidence="3" id="KW-1185">Reference proteome</keyword>
<proteinExistence type="predicted"/>
<gene>
    <name evidence="2" type="ORF">M9799_17050</name>
    <name evidence="1" type="ORF">M9799_19785</name>
</gene>
<evidence type="ECO:0000313" key="2">
    <source>
        <dbReference type="EMBL" id="UYG53649.1"/>
    </source>
</evidence>